<keyword evidence="3" id="KW-0418">Kinase</keyword>
<dbReference type="EMBL" id="LT594502">
    <property type="protein sequence ID" value="SBT80753.1"/>
    <property type="molecule type" value="Genomic_DNA"/>
</dbReference>
<protein>
    <submittedName>
        <fullName evidence="3">Calcium-dependent protein kinase 3, putative</fullName>
    </submittedName>
</protein>
<name>A0A1C3L2P6_PLAMA</name>
<dbReference type="Pfam" id="PF00069">
    <property type="entry name" value="Pkinase"/>
    <property type="match status" value="1"/>
</dbReference>
<sequence length="534" mass="61911">MPLKKTPFSFISDTISNIKNEKRKCETDSLKRINSYEHIKELKVPELGNFKIVRVLLKGLSSTLCLCQWNIDCRKTLVLCNYVKYINNDIVSWNIKIDETNKTDLDSCSIKSENSINISSTKEISYTERMLGCYRNGRKQSDNRASEAEICNYEYIGMANFFTNDNERTNEDDKGDYKDDYSCHGGKDNHSSNNNSNGSNNADTSNYVDTSSHVDANSHVGGNGNMNDYRTDDGYSDSLYLDRSNSRDEYRIFHLVLKIKHKRLYYKKRDIDELREEIEIHKKLKHSNILQMILSAEDENDIWVFLEYSSIGDLYSYVGFNILQEKEVKIIVSQILFALYYLHIKGIIHCDIKPQNILLFQIEESILLDSDVLSDLEMPHHSTMCKKLNFKKLVSSINENTANSPNSNTFKSIIKIGDFGLSVKCAFDQFYPYRGIKGSYGFIAPELFQECNFNNKIDMWALGIIIYVLLGGYKPFYPCSKFEEKVTFHERYWFNISPEAKNFIQSLLQINPSKRLNVIEAIDHPWIKNYFIST</sequence>
<organism evidence="3 4">
    <name type="scientific">Plasmodium malariae</name>
    <dbReference type="NCBI Taxonomy" id="5858"/>
    <lineage>
        <taxon>Eukaryota</taxon>
        <taxon>Sar</taxon>
        <taxon>Alveolata</taxon>
        <taxon>Apicomplexa</taxon>
        <taxon>Aconoidasida</taxon>
        <taxon>Haemosporida</taxon>
        <taxon>Plasmodiidae</taxon>
        <taxon>Plasmodium</taxon>
        <taxon>Plasmodium (Plasmodium)</taxon>
    </lineage>
</organism>
<evidence type="ECO:0000256" key="1">
    <source>
        <dbReference type="SAM" id="MobiDB-lite"/>
    </source>
</evidence>
<feature type="region of interest" description="Disordered" evidence="1">
    <location>
        <begin position="167"/>
        <end position="229"/>
    </location>
</feature>
<dbReference type="SMART" id="SM00220">
    <property type="entry name" value="S_TKc"/>
    <property type="match status" value="1"/>
</dbReference>
<feature type="compositionally biased region" description="Low complexity" evidence="1">
    <location>
        <begin position="191"/>
        <end position="206"/>
    </location>
</feature>
<evidence type="ECO:0000259" key="2">
    <source>
        <dbReference type="PROSITE" id="PS50011"/>
    </source>
</evidence>
<evidence type="ECO:0000313" key="4">
    <source>
        <dbReference type="Proteomes" id="UP000219799"/>
    </source>
</evidence>
<dbReference type="GO" id="GO:0004672">
    <property type="term" value="F:protein kinase activity"/>
    <property type="evidence" value="ECO:0007669"/>
    <property type="project" value="InterPro"/>
</dbReference>
<dbReference type="InterPro" id="IPR008271">
    <property type="entry name" value="Ser/Thr_kinase_AS"/>
</dbReference>
<keyword evidence="3" id="KW-0808">Transferase</keyword>
<evidence type="ECO:0000313" key="3">
    <source>
        <dbReference type="EMBL" id="SBT80753.1"/>
    </source>
</evidence>
<feature type="compositionally biased region" description="Basic and acidic residues" evidence="1">
    <location>
        <begin position="167"/>
        <end position="190"/>
    </location>
</feature>
<proteinExistence type="predicted"/>
<dbReference type="PANTHER" id="PTHR24347">
    <property type="entry name" value="SERINE/THREONINE-PROTEIN KINASE"/>
    <property type="match status" value="1"/>
</dbReference>
<gene>
    <name evidence="3" type="primary">PmlGA01_140025000</name>
    <name evidence="3" type="ORF">PMLGA01_140025000</name>
</gene>
<dbReference type="InterPro" id="IPR000719">
    <property type="entry name" value="Prot_kinase_dom"/>
</dbReference>
<dbReference type="PROSITE" id="PS50011">
    <property type="entry name" value="PROTEIN_KINASE_DOM"/>
    <property type="match status" value="1"/>
</dbReference>
<dbReference type="PROSITE" id="PS00108">
    <property type="entry name" value="PROTEIN_KINASE_ST"/>
    <property type="match status" value="1"/>
</dbReference>
<dbReference type="Gene3D" id="1.10.510.10">
    <property type="entry name" value="Transferase(Phosphotransferase) domain 1"/>
    <property type="match status" value="1"/>
</dbReference>
<dbReference type="SUPFAM" id="SSF56112">
    <property type="entry name" value="Protein kinase-like (PK-like)"/>
    <property type="match status" value="1"/>
</dbReference>
<accession>A0A1C3L2P6</accession>
<dbReference type="GO" id="GO:0005524">
    <property type="term" value="F:ATP binding"/>
    <property type="evidence" value="ECO:0007669"/>
    <property type="project" value="InterPro"/>
</dbReference>
<dbReference type="AlphaFoldDB" id="A0A1C3L2P6"/>
<feature type="domain" description="Protein kinase" evidence="2">
    <location>
        <begin position="214"/>
        <end position="527"/>
    </location>
</feature>
<dbReference type="Gene3D" id="3.30.200.20">
    <property type="entry name" value="Phosphorylase Kinase, domain 1"/>
    <property type="match status" value="1"/>
</dbReference>
<dbReference type="VEuPathDB" id="PlasmoDB:PmUG01_14040300"/>
<reference evidence="3 4" key="1">
    <citation type="submission" date="2016-06" db="EMBL/GenBank/DDBJ databases">
        <authorList>
            <consortium name="Pathogen Informatics"/>
        </authorList>
    </citation>
    <scope>NUCLEOTIDE SEQUENCE [LARGE SCALE GENOMIC DNA]</scope>
    <source>
        <strain evidence="3">PmlGA01</strain>
    </source>
</reference>
<dbReference type="Proteomes" id="UP000219799">
    <property type="component" value="Chromosome 14"/>
</dbReference>
<dbReference type="InterPro" id="IPR011009">
    <property type="entry name" value="Kinase-like_dom_sf"/>
</dbReference>